<organism evidence="2 3">
    <name type="scientific">Mycobacterium ahvazicum</name>
    <dbReference type="NCBI Taxonomy" id="1964395"/>
    <lineage>
        <taxon>Bacteria</taxon>
        <taxon>Bacillati</taxon>
        <taxon>Actinomycetota</taxon>
        <taxon>Actinomycetes</taxon>
        <taxon>Mycobacteriales</taxon>
        <taxon>Mycobacteriaceae</taxon>
        <taxon>Mycobacterium</taxon>
        <taxon>Mycobacterium simiae complex</taxon>
    </lineage>
</organism>
<comment type="caution">
    <text evidence="2">The sequence shown here is derived from an EMBL/GenBank/DDBJ whole genome shotgun (WGS) entry which is preliminary data.</text>
</comment>
<proteinExistence type="predicted"/>
<gene>
    <name evidence="2" type="ORF">MAAFP003_1727</name>
</gene>
<dbReference type="Proteomes" id="UP000236318">
    <property type="component" value="Unassembled WGS sequence"/>
</dbReference>
<evidence type="ECO:0000313" key="3">
    <source>
        <dbReference type="Proteomes" id="UP000236318"/>
    </source>
</evidence>
<reference evidence="2" key="1">
    <citation type="submission" date="2018-01" db="EMBL/GenBank/DDBJ databases">
        <authorList>
            <consortium name="Urmite Genomes"/>
        </authorList>
    </citation>
    <scope>NUCLEOTIDE SEQUENCE [LARGE SCALE GENOMIC DNA]</scope>
    <source>
        <strain evidence="2">AFP003</strain>
    </source>
</reference>
<protein>
    <recommendedName>
        <fullName evidence="4">DUF732 domain-containing protein</fullName>
    </recommendedName>
</protein>
<evidence type="ECO:0000313" key="2">
    <source>
        <dbReference type="EMBL" id="SOX53057.1"/>
    </source>
</evidence>
<feature type="signal peptide" evidence="1">
    <location>
        <begin position="1"/>
        <end position="36"/>
    </location>
</feature>
<evidence type="ECO:0000256" key="1">
    <source>
        <dbReference type="SAM" id="SignalP"/>
    </source>
</evidence>
<feature type="chain" id="PRO_5014350838" description="DUF732 domain-containing protein" evidence="1">
    <location>
        <begin position="37"/>
        <end position="112"/>
    </location>
</feature>
<sequence>MRIVNFSWSRRVTGPVAVAAVLSAPFALLGAPSAHAATGIDGYAQCVDTKPPPPGVSAEFWFPSVHIIQNDLDSGIPAAQVTQILVTMGVSPEDAAKRVQCFQANQPRGQGH</sequence>
<dbReference type="AlphaFoldDB" id="A0A2K4Y8H9"/>
<accession>A0A2K4Y8H9</accession>
<evidence type="ECO:0008006" key="4">
    <source>
        <dbReference type="Google" id="ProtNLM"/>
    </source>
</evidence>
<keyword evidence="3" id="KW-1185">Reference proteome</keyword>
<name>A0A2K4Y8H9_9MYCO</name>
<dbReference type="EMBL" id="FXEG02000002">
    <property type="protein sequence ID" value="SOX53057.1"/>
    <property type="molecule type" value="Genomic_DNA"/>
</dbReference>
<keyword evidence="1" id="KW-0732">Signal</keyword>
<dbReference type="RefSeq" id="WP_207768488.1">
    <property type="nucleotide sequence ID" value="NZ_FXEG02000002.1"/>
</dbReference>